<feature type="compositionally biased region" description="Acidic residues" evidence="1">
    <location>
        <begin position="184"/>
        <end position="198"/>
    </location>
</feature>
<keyword evidence="3" id="KW-1185">Reference proteome</keyword>
<protein>
    <submittedName>
        <fullName evidence="2">Unplaced genomic scaffold GYMLUscaffold_84, whole genome shotgun sequence</fullName>
    </submittedName>
</protein>
<name>A0A0D0BU65_9AGAR</name>
<dbReference type="HOGENOM" id="CLU_765153_0_0_1"/>
<sequence length="384" mass="43248">MSYFTYVPNSFSSPLIQERTVGDGIYDKVVQSFIKLGPKALYNAEPNMHFFRSSSESWNKNGYMFRDADSVQYSGNVPQQLTDKSKAKWVIVIACPSQAPRNLKNLFKNQIAMFANMAEADGASDNTKDLLVKHMNCPLKNGEKDEAIALTSVTYMYTVPRKVNTSSQSTPSPKKKYRKRALDEDSESEPESAVEPEVVDPGVDDGPPVLPTEREIFVGADYDRRLMPGYGGRVFAQCFARLVQQNWRRMDNKLILPWEYHEKLRPGTLIVANVSIRVWDMNATEGSKMRRKAVINSLRVIATSDVPIVIPKQPLEDVDPEVEDLMALSATASDSLNDLEFLAGRQSSPARDMSQDTQEDEMMHHSDAEGLPLKWGWKGKKREA</sequence>
<accession>A0A0D0BU65</accession>
<feature type="region of interest" description="Disordered" evidence="1">
    <location>
        <begin position="163"/>
        <end position="206"/>
    </location>
</feature>
<organism evidence="2 3">
    <name type="scientific">Collybiopsis luxurians FD-317 M1</name>
    <dbReference type="NCBI Taxonomy" id="944289"/>
    <lineage>
        <taxon>Eukaryota</taxon>
        <taxon>Fungi</taxon>
        <taxon>Dikarya</taxon>
        <taxon>Basidiomycota</taxon>
        <taxon>Agaricomycotina</taxon>
        <taxon>Agaricomycetes</taxon>
        <taxon>Agaricomycetidae</taxon>
        <taxon>Agaricales</taxon>
        <taxon>Marasmiineae</taxon>
        <taxon>Omphalotaceae</taxon>
        <taxon>Collybiopsis</taxon>
        <taxon>Collybiopsis luxurians</taxon>
    </lineage>
</organism>
<dbReference type="AlphaFoldDB" id="A0A0D0BU65"/>
<evidence type="ECO:0000313" key="2">
    <source>
        <dbReference type="EMBL" id="KIK53149.1"/>
    </source>
</evidence>
<feature type="region of interest" description="Disordered" evidence="1">
    <location>
        <begin position="343"/>
        <end position="384"/>
    </location>
</feature>
<dbReference type="OrthoDB" id="3060725at2759"/>
<proteinExistence type="predicted"/>
<dbReference type="EMBL" id="KN834832">
    <property type="protein sequence ID" value="KIK53149.1"/>
    <property type="molecule type" value="Genomic_DNA"/>
</dbReference>
<reference evidence="2 3" key="1">
    <citation type="submission" date="2014-04" db="EMBL/GenBank/DDBJ databases">
        <title>Evolutionary Origins and Diversification of the Mycorrhizal Mutualists.</title>
        <authorList>
            <consortium name="DOE Joint Genome Institute"/>
            <consortium name="Mycorrhizal Genomics Consortium"/>
            <person name="Kohler A."/>
            <person name="Kuo A."/>
            <person name="Nagy L.G."/>
            <person name="Floudas D."/>
            <person name="Copeland A."/>
            <person name="Barry K.W."/>
            <person name="Cichocki N."/>
            <person name="Veneault-Fourrey C."/>
            <person name="LaButti K."/>
            <person name="Lindquist E.A."/>
            <person name="Lipzen A."/>
            <person name="Lundell T."/>
            <person name="Morin E."/>
            <person name="Murat C."/>
            <person name="Riley R."/>
            <person name="Ohm R."/>
            <person name="Sun H."/>
            <person name="Tunlid A."/>
            <person name="Henrissat B."/>
            <person name="Grigoriev I.V."/>
            <person name="Hibbett D.S."/>
            <person name="Martin F."/>
        </authorList>
    </citation>
    <scope>NUCLEOTIDE SEQUENCE [LARGE SCALE GENOMIC DNA]</scope>
    <source>
        <strain evidence="2 3">FD-317 M1</strain>
    </source>
</reference>
<gene>
    <name evidence="2" type="ORF">GYMLUDRAFT_250578</name>
</gene>
<evidence type="ECO:0000256" key="1">
    <source>
        <dbReference type="SAM" id="MobiDB-lite"/>
    </source>
</evidence>
<evidence type="ECO:0000313" key="3">
    <source>
        <dbReference type="Proteomes" id="UP000053593"/>
    </source>
</evidence>
<dbReference type="Proteomes" id="UP000053593">
    <property type="component" value="Unassembled WGS sequence"/>
</dbReference>